<dbReference type="EMBL" id="MUJZ01038259">
    <property type="protein sequence ID" value="OTF76277.1"/>
    <property type="molecule type" value="Genomic_DNA"/>
</dbReference>
<evidence type="ECO:0000313" key="2">
    <source>
        <dbReference type="Proteomes" id="UP000194236"/>
    </source>
</evidence>
<keyword evidence="2" id="KW-1185">Reference proteome</keyword>
<dbReference type="Proteomes" id="UP000194236">
    <property type="component" value="Unassembled WGS sequence"/>
</dbReference>
<organism evidence="1 2">
    <name type="scientific">Euroglyphus maynei</name>
    <name type="common">Mayne's house dust mite</name>
    <dbReference type="NCBI Taxonomy" id="6958"/>
    <lineage>
        <taxon>Eukaryota</taxon>
        <taxon>Metazoa</taxon>
        <taxon>Ecdysozoa</taxon>
        <taxon>Arthropoda</taxon>
        <taxon>Chelicerata</taxon>
        <taxon>Arachnida</taxon>
        <taxon>Acari</taxon>
        <taxon>Acariformes</taxon>
        <taxon>Sarcoptiformes</taxon>
        <taxon>Astigmata</taxon>
        <taxon>Psoroptidia</taxon>
        <taxon>Analgoidea</taxon>
        <taxon>Pyroglyphidae</taxon>
        <taxon>Pyroglyphinae</taxon>
        <taxon>Euroglyphus</taxon>
    </lineage>
</organism>
<gene>
    <name evidence="1" type="ORF">BLA29_014138</name>
</gene>
<dbReference type="PANTHER" id="PTHR38681">
    <property type="entry name" value="RETROVIRUS-RELATED POL POLYPROTEIN FROM TRANSPOSON 412-LIKE PROTEIN-RELATED"/>
    <property type="match status" value="1"/>
</dbReference>
<protein>
    <submittedName>
        <fullName evidence="1">Uncharacterized protein</fullName>
    </submittedName>
</protein>
<dbReference type="AlphaFoldDB" id="A0A1Y3B7Z0"/>
<accession>A0A1Y3B7Z0</accession>
<proteinExistence type="predicted"/>
<name>A0A1Y3B7Z0_EURMA</name>
<comment type="caution">
    <text evidence="1">The sequence shown here is derived from an EMBL/GenBank/DDBJ whole genome shotgun (WGS) entry which is preliminary data.</text>
</comment>
<sequence>MKTLIPTMTRPAQNQSLYIPADLNESKYVWVRKQNAKSLERPYYGPFKVISRNRKFFTIETQHGKDTVNIDRLKPAVIEKHVTIQLPRKRGRPRKN</sequence>
<reference evidence="1 2" key="1">
    <citation type="submission" date="2017-03" db="EMBL/GenBank/DDBJ databases">
        <title>Genome Survey of Euroglyphus maynei.</title>
        <authorList>
            <person name="Arlian L.G."/>
            <person name="Morgan M.S."/>
            <person name="Rider S.D."/>
        </authorList>
    </citation>
    <scope>NUCLEOTIDE SEQUENCE [LARGE SCALE GENOMIC DNA]</scope>
    <source>
        <strain evidence="1">Arlian Lab</strain>
        <tissue evidence="1">Whole body</tissue>
    </source>
</reference>
<dbReference type="PANTHER" id="PTHR38681:SF1">
    <property type="entry name" value="RETROVIRUS-RELATED POL POLYPROTEIN FROM TRANSPOSON 412-LIKE PROTEIN"/>
    <property type="match status" value="1"/>
</dbReference>
<dbReference type="OrthoDB" id="6515561at2759"/>
<evidence type="ECO:0000313" key="1">
    <source>
        <dbReference type="EMBL" id="OTF76277.1"/>
    </source>
</evidence>